<sequence>MEEDNPQTVAEMYDQWIKLNESLLDKAGLAGRVRGCSFPVCRVLKQCAVAVGESLPPWCVCALNLEEQKLARGAEPPLFKQP</sequence>
<evidence type="ECO:0000313" key="2">
    <source>
        <dbReference type="Proteomes" id="UP000178176"/>
    </source>
</evidence>
<proteinExistence type="predicted"/>
<comment type="caution">
    <text evidence="1">The sequence shown here is derived from an EMBL/GenBank/DDBJ whole genome shotgun (WGS) entry which is preliminary data.</text>
</comment>
<dbReference type="EMBL" id="MEXH01000001">
    <property type="protein sequence ID" value="OGC93240.1"/>
    <property type="molecule type" value="Genomic_DNA"/>
</dbReference>
<evidence type="ECO:0000313" key="1">
    <source>
        <dbReference type="EMBL" id="OGC93240.1"/>
    </source>
</evidence>
<name>A0A1F4YGV2_9BACT</name>
<accession>A0A1F4YGV2</accession>
<reference evidence="1 2" key="1">
    <citation type="journal article" date="2016" name="Nat. Commun.">
        <title>Thousands of microbial genomes shed light on interconnected biogeochemical processes in an aquifer system.</title>
        <authorList>
            <person name="Anantharaman K."/>
            <person name="Brown C.T."/>
            <person name="Hug L.A."/>
            <person name="Sharon I."/>
            <person name="Castelle C.J."/>
            <person name="Probst A.J."/>
            <person name="Thomas B.C."/>
            <person name="Singh A."/>
            <person name="Wilkins M.J."/>
            <person name="Karaoz U."/>
            <person name="Brodie E.L."/>
            <person name="Williams K.H."/>
            <person name="Hubbard S.S."/>
            <person name="Banfield J.F."/>
        </authorList>
    </citation>
    <scope>NUCLEOTIDE SEQUENCE [LARGE SCALE GENOMIC DNA]</scope>
</reference>
<dbReference type="AlphaFoldDB" id="A0A1F4YGV2"/>
<protein>
    <submittedName>
        <fullName evidence="1">Uncharacterized protein</fullName>
    </submittedName>
</protein>
<organism evidence="1 2">
    <name type="scientific">Candidatus Amesbacteria bacterium RIFCSPHIGHO2_01_FULL_48_32b</name>
    <dbReference type="NCBI Taxonomy" id="1797253"/>
    <lineage>
        <taxon>Bacteria</taxon>
        <taxon>Candidatus Amesiibacteriota</taxon>
    </lineage>
</organism>
<dbReference type="Proteomes" id="UP000178176">
    <property type="component" value="Unassembled WGS sequence"/>
</dbReference>
<gene>
    <name evidence="1" type="ORF">A2876_05040</name>
</gene>